<dbReference type="OrthoDB" id="288942at2759"/>
<dbReference type="PhylomeDB" id="B8MND3"/>
<dbReference type="eggNOG" id="ENOG502SN8C">
    <property type="taxonomic scope" value="Eukaryota"/>
</dbReference>
<organism evidence="2 3">
    <name type="scientific">Talaromyces stipitatus (strain ATCC 10500 / CBS 375.48 / QM 6759 / NRRL 1006)</name>
    <name type="common">Penicillium stipitatum</name>
    <dbReference type="NCBI Taxonomy" id="441959"/>
    <lineage>
        <taxon>Eukaryota</taxon>
        <taxon>Fungi</taxon>
        <taxon>Dikarya</taxon>
        <taxon>Ascomycota</taxon>
        <taxon>Pezizomycotina</taxon>
        <taxon>Eurotiomycetes</taxon>
        <taxon>Eurotiomycetidae</taxon>
        <taxon>Eurotiales</taxon>
        <taxon>Trichocomaceae</taxon>
        <taxon>Talaromyces</taxon>
        <taxon>Talaromyces sect. Talaromyces</taxon>
    </lineage>
</organism>
<gene>
    <name evidence="2" type="ORF">TSTA_102520</name>
</gene>
<dbReference type="STRING" id="441959.B8MND3"/>
<dbReference type="AlphaFoldDB" id="B8MND3"/>
<dbReference type="OMA" id="IYRETWF"/>
<name>B8MND3_TALSN</name>
<dbReference type="EMBL" id="EQ962658">
    <property type="protein sequence ID" value="EED14022.1"/>
    <property type="molecule type" value="Genomic_DNA"/>
</dbReference>
<keyword evidence="3" id="KW-1185">Reference proteome</keyword>
<dbReference type="RefSeq" id="XP_002486260.1">
    <property type="nucleotide sequence ID" value="XM_002486215.1"/>
</dbReference>
<protein>
    <recommendedName>
        <fullName evidence="4">F-box domain protein</fullName>
    </recommendedName>
</protein>
<proteinExistence type="predicted"/>
<evidence type="ECO:0000313" key="3">
    <source>
        <dbReference type="Proteomes" id="UP000001745"/>
    </source>
</evidence>
<feature type="region of interest" description="Disordered" evidence="1">
    <location>
        <begin position="353"/>
        <end position="384"/>
    </location>
</feature>
<evidence type="ECO:0000256" key="1">
    <source>
        <dbReference type="SAM" id="MobiDB-lite"/>
    </source>
</evidence>
<evidence type="ECO:0008006" key="4">
    <source>
        <dbReference type="Google" id="ProtNLM"/>
    </source>
</evidence>
<dbReference type="GeneID" id="8100829"/>
<dbReference type="HOGENOM" id="CLU_055163_0_0_1"/>
<dbReference type="VEuPathDB" id="FungiDB:TSTA_102520"/>
<accession>B8MND3</accession>
<evidence type="ECO:0000313" key="2">
    <source>
        <dbReference type="EMBL" id="EED14022.1"/>
    </source>
</evidence>
<dbReference type="InParanoid" id="B8MND3"/>
<reference evidence="3" key="1">
    <citation type="journal article" date="2015" name="Genome Announc.">
        <title>Genome sequence of the AIDS-associated pathogen Penicillium marneffei (ATCC18224) and its near taxonomic relative Talaromyces stipitatus (ATCC10500).</title>
        <authorList>
            <person name="Nierman W.C."/>
            <person name="Fedorova-Abrams N.D."/>
            <person name="Andrianopoulos A."/>
        </authorList>
    </citation>
    <scope>NUCLEOTIDE SEQUENCE [LARGE SCALE GENOMIC DNA]</scope>
    <source>
        <strain evidence="3">ATCC 10500 / CBS 375.48 / QM 6759 / NRRL 1006</strain>
    </source>
</reference>
<sequence>MTAPSLSLRSNINLQYQSPLFSVLPAEIRSLIFKYALTDYEDITTHMSYDRDTYWYRPGYMAKRRTATELLRTCKRIFQETWFLPFALAEHCFYLTNTARAPSEHVTVARMKEYLTTLRDFARNQDGMEIPQIERIRVFAQMFVLEDSPRLQEVLDMEGFQPKHITITLRYTDFWFWEHNSPIHIDAKWVNTVRFPKSVATISMDFEMVDRRKEEIDYITNLAVDKWFFRRADGIVFKANKEDIKTSRWTGSSTLGDARWIRDESRTNEIDYYVKTVTWKPVPEFDPFTGGGDGCPNLDIPHDFPRQTPPFGRMPNVPVDDLQYLDCSDNLSAQQVYDSILGMDEEMWEEAMSEEEMSEEGMSEEEMSEEGMSEEEMSEEEMSV</sequence>
<dbReference type="Proteomes" id="UP000001745">
    <property type="component" value="Unassembled WGS sequence"/>
</dbReference>